<dbReference type="Proteomes" id="UP000460718">
    <property type="component" value="Unassembled WGS sequence"/>
</dbReference>
<dbReference type="EMBL" id="QXFW01000500">
    <property type="protein sequence ID" value="KAE9010403.1"/>
    <property type="molecule type" value="Genomic_DNA"/>
</dbReference>
<gene>
    <name evidence="2" type="ORF">PF011_g9845</name>
</gene>
<name>A0A6A3L447_9STRA</name>
<dbReference type="Gene3D" id="3.40.50.2000">
    <property type="entry name" value="Glycogen Phosphorylase B"/>
    <property type="match status" value="2"/>
</dbReference>
<proteinExistence type="predicted"/>
<reference evidence="2 3" key="1">
    <citation type="submission" date="2018-09" db="EMBL/GenBank/DDBJ databases">
        <title>Genomic investigation of the strawberry pathogen Phytophthora fragariae indicates pathogenicity is determined by transcriptional variation in three key races.</title>
        <authorList>
            <person name="Adams T.M."/>
            <person name="Armitage A.D."/>
            <person name="Sobczyk M.K."/>
            <person name="Bates H.J."/>
            <person name="Dunwell J.M."/>
            <person name="Nellist C.F."/>
            <person name="Harrison R.J."/>
        </authorList>
    </citation>
    <scope>NUCLEOTIDE SEQUENCE [LARGE SCALE GENOMIC DNA]</scope>
    <source>
        <strain evidence="2 3">SCRP245</strain>
    </source>
</reference>
<evidence type="ECO:0000313" key="3">
    <source>
        <dbReference type="Proteomes" id="UP000460718"/>
    </source>
</evidence>
<dbReference type="SUPFAM" id="SSF53756">
    <property type="entry name" value="UDP-Glycosyltransferase/glycogen phosphorylase"/>
    <property type="match status" value="1"/>
</dbReference>
<feature type="region of interest" description="Disordered" evidence="1">
    <location>
        <begin position="444"/>
        <end position="469"/>
    </location>
</feature>
<organism evidence="2 3">
    <name type="scientific">Phytophthora fragariae</name>
    <dbReference type="NCBI Taxonomy" id="53985"/>
    <lineage>
        <taxon>Eukaryota</taxon>
        <taxon>Sar</taxon>
        <taxon>Stramenopiles</taxon>
        <taxon>Oomycota</taxon>
        <taxon>Peronosporomycetes</taxon>
        <taxon>Peronosporales</taxon>
        <taxon>Peronosporaceae</taxon>
        <taxon>Phytophthora</taxon>
    </lineage>
</organism>
<dbReference type="PANTHER" id="PTHR48050">
    <property type="entry name" value="STEROL 3-BETA-GLUCOSYLTRANSFERASE"/>
    <property type="match status" value="1"/>
</dbReference>
<dbReference type="InterPro" id="IPR050426">
    <property type="entry name" value="Glycosyltransferase_28"/>
</dbReference>
<dbReference type="PANTHER" id="PTHR48050:SF13">
    <property type="entry name" value="STEROL 3-BETA-GLUCOSYLTRANSFERASE UGT80A2"/>
    <property type="match status" value="1"/>
</dbReference>
<evidence type="ECO:0000313" key="2">
    <source>
        <dbReference type="EMBL" id="KAE9010403.1"/>
    </source>
</evidence>
<protein>
    <submittedName>
        <fullName evidence="2">Uncharacterized protein</fullName>
    </submittedName>
</protein>
<evidence type="ECO:0000256" key="1">
    <source>
        <dbReference type="SAM" id="MobiDB-lite"/>
    </source>
</evidence>
<dbReference type="AlphaFoldDB" id="A0A6A3L447"/>
<sequence length="469" mass="53370">MPHVLSSTFMDDISQLGREFKKTNWLSYGVVDTVLWRGMEDIVDDFREDIGLTGHYKQPSPLVEWRIPHVYLWNPALLQRPVDWGRELSVAGYVTLKDEREMIKMRKFKWSRSLNDFTLATRNPVIYFGVSTYSLASVEIDRLLQTIDEAAEKAKVKIIFQAREGRADQALYHSENIYEVESKFPYSLILRKVAATIHWGEPAIVEEGLAAGKPVGSCVSLSSQYFAACMCVTAGVGIPPIDLRTCTAESLVSSFQHILRPEIREQVEEIAKTFKPEESLENAVETFYMNLPLRAMRCDVDEDKIARIYDPRLELKLSFDAYIAIQPLRSHDDTDDVSYKPLYYDGRRPAKYSLRDFADDEELDDVKPTRGLESIRKALASFASHESNESVPQAPRSVLSRLTSRVALVVEKPKFWSSAQEEAADRKVIMAAYERVLQQRATQQVIPKTRKSSLCRHGGTARPVDPATH</sequence>
<accession>A0A6A3L447</accession>
<comment type="caution">
    <text evidence="2">The sequence shown here is derived from an EMBL/GenBank/DDBJ whole genome shotgun (WGS) entry which is preliminary data.</text>
</comment>